<gene>
    <name evidence="2" type="ORF">WHR41_07379</name>
</gene>
<accession>A0AB34KKV4</accession>
<protein>
    <submittedName>
        <fullName evidence="2">Uncharacterized protein</fullName>
    </submittedName>
</protein>
<dbReference type="GeneID" id="96008822"/>
<dbReference type="RefSeq" id="XP_069227044.1">
    <property type="nucleotide sequence ID" value="XM_069375984.1"/>
</dbReference>
<reference evidence="2 3" key="1">
    <citation type="journal article" date="2020" name="Microbiol. Resour. Announc.">
        <title>Draft Genome Sequence of a Cladosporium Species Isolated from the Mesophotic Ascidian Didemnum maculosum.</title>
        <authorList>
            <person name="Gioti A."/>
            <person name="Siaperas R."/>
            <person name="Nikolaivits E."/>
            <person name="Le Goff G."/>
            <person name="Ouazzani J."/>
            <person name="Kotoulas G."/>
            <person name="Topakas E."/>
        </authorList>
    </citation>
    <scope>NUCLEOTIDE SEQUENCE [LARGE SCALE GENOMIC DNA]</scope>
    <source>
        <strain evidence="2 3">TM138-S3</strain>
    </source>
</reference>
<dbReference type="Proteomes" id="UP000803884">
    <property type="component" value="Unassembled WGS sequence"/>
</dbReference>
<proteinExistence type="predicted"/>
<evidence type="ECO:0000313" key="3">
    <source>
        <dbReference type="Proteomes" id="UP000803884"/>
    </source>
</evidence>
<feature type="compositionally biased region" description="Acidic residues" evidence="1">
    <location>
        <begin position="24"/>
        <end position="44"/>
    </location>
</feature>
<feature type="compositionally biased region" description="Polar residues" evidence="1">
    <location>
        <begin position="1"/>
        <end position="18"/>
    </location>
</feature>
<name>A0AB34KKV4_9PEZI</name>
<organism evidence="2 3">
    <name type="scientific">Cladosporium halotolerans</name>
    <dbReference type="NCBI Taxonomy" id="1052096"/>
    <lineage>
        <taxon>Eukaryota</taxon>
        <taxon>Fungi</taxon>
        <taxon>Dikarya</taxon>
        <taxon>Ascomycota</taxon>
        <taxon>Pezizomycotina</taxon>
        <taxon>Dothideomycetes</taxon>
        <taxon>Dothideomycetidae</taxon>
        <taxon>Cladosporiales</taxon>
        <taxon>Cladosporiaceae</taxon>
        <taxon>Cladosporium</taxon>
    </lineage>
</organism>
<evidence type="ECO:0000313" key="2">
    <source>
        <dbReference type="EMBL" id="KAL1583938.1"/>
    </source>
</evidence>
<feature type="region of interest" description="Disordered" evidence="1">
    <location>
        <begin position="1"/>
        <end position="62"/>
    </location>
</feature>
<sequence>MPTVQASPGTNPQNTVQANRDPDADQGAEDNDESSNDNESDDDDMSHYTFRESDYDSDGNSVDELDKAQERKNRLMQFDEDGVLQWLQNESSYTTSEPGRQPTSSERRLYDAASVFELRQYVRERGLCDPYREGLTLKYFYIRVLEQADRNKKFRFLDLPPEMRNIVYSELLTFGYCCCRMCVECGSDHQCICLARRCDIAILQVSKQVYKEAKDILYADNTVESKIFFLSDPVRSAKIHNTEFGDALMARREGFYAGMYCLPDWFRRIQHLQLTIGAHGHGEMARGFEFLQGCLLNIASFLLEGHSLKTLRIHVTNHLYDPLTEAEDAEHFMDILLYPLRRLSGFRNVVFTGDVDDALSLDIKTQMQGPKTQTFNTVKHLHHLRKEAHAFVSMVEELNPSDFRDSIYELHEVWQGPSLVNRVKWLLEETAYFSYFEEDGEGEFRDARAEENLHMKMWDLESCLNGADFRRFEQKKVGYETARASRMALDPKETSFGKGGRVEEDPCEYYDRPWTSRIVDDIFD</sequence>
<keyword evidence="3" id="KW-1185">Reference proteome</keyword>
<dbReference type="InterPro" id="IPR038883">
    <property type="entry name" value="AN11006-like"/>
</dbReference>
<evidence type="ECO:0000256" key="1">
    <source>
        <dbReference type="SAM" id="MobiDB-lite"/>
    </source>
</evidence>
<dbReference type="PANTHER" id="PTHR42085">
    <property type="entry name" value="F-BOX DOMAIN-CONTAINING PROTEIN"/>
    <property type="match status" value="1"/>
</dbReference>
<dbReference type="EMBL" id="JAAQHG020000030">
    <property type="protein sequence ID" value="KAL1583938.1"/>
    <property type="molecule type" value="Genomic_DNA"/>
</dbReference>
<dbReference type="PANTHER" id="PTHR42085:SF2">
    <property type="entry name" value="F-BOX DOMAIN-CONTAINING PROTEIN"/>
    <property type="match status" value="1"/>
</dbReference>
<comment type="caution">
    <text evidence="2">The sequence shown here is derived from an EMBL/GenBank/DDBJ whole genome shotgun (WGS) entry which is preliminary data.</text>
</comment>
<feature type="compositionally biased region" description="Basic and acidic residues" evidence="1">
    <location>
        <begin position="45"/>
        <end position="54"/>
    </location>
</feature>
<dbReference type="AlphaFoldDB" id="A0AB34KKV4"/>